<feature type="region of interest" description="Disordered" evidence="3">
    <location>
        <begin position="80"/>
        <end position="113"/>
    </location>
</feature>
<accession>A0A0R3XBC8</accession>
<dbReference type="Gene3D" id="2.30.30.140">
    <property type="match status" value="2"/>
</dbReference>
<dbReference type="GO" id="GO:0045892">
    <property type="term" value="P:negative regulation of DNA-templated transcription"/>
    <property type="evidence" value="ECO:0007669"/>
    <property type="project" value="TreeGrafter"/>
</dbReference>
<dbReference type="InterPro" id="IPR050548">
    <property type="entry name" value="PcG_chromatin_remod_factors"/>
</dbReference>
<evidence type="ECO:0000256" key="1">
    <source>
        <dbReference type="ARBA" id="ARBA00022737"/>
    </source>
</evidence>
<dbReference type="GO" id="GO:0005634">
    <property type="term" value="C:nucleus"/>
    <property type="evidence" value="ECO:0007669"/>
    <property type="project" value="InterPro"/>
</dbReference>
<dbReference type="OrthoDB" id="2390104at2759"/>
<dbReference type="AlphaFoldDB" id="A0A0R3XBC8"/>
<reference evidence="4 5" key="2">
    <citation type="submission" date="2018-11" db="EMBL/GenBank/DDBJ databases">
        <authorList>
            <consortium name="Pathogen Informatics"/>
        </authorList>
    </citation>
    <scope>NUCLEOTIDE SEQUENCE [LARGE SCALE GENOMIC DNA]</scope>
</reference>
<dbReference type="Pfam" id="PF02820">
    <property type="entry name" value="MBT"/>
    <property type="match status" value="2"/>
</dbReference>
<feature type="compositionally biased region" description="Low complexity" evidence="3">
    <location>
        <begin position="80"/>
        <end position="100"/>
    </location>
</feature>
<dbReference type="EMBL" id="UYWX01022338">
    <property type="protein sequence ID" value="VDM35818.1"/>
    <property type="molecule type" value="Genomic_DNA"/>
</dbReference>
<dbReference type="InterPro" id="IPR004092">
    <property type="entry name" value="Mbt"/>
</dbReference>
<gene>
    <name evidence="4" type="ORF">TTAC_LOCUS10838</name>
</gene>
<dbReference type="PANTHER" id="PTHR12247:SF132">
    <property type="entry name" value="POLYCOMB PROTEIN SCM"/>
    <property type="match status" value="1"/>
</dbReference>
<sequence length="343" mass="37359">MPNIIWIDHNGPVENLLQNRTPPENLFQVDSLLEAVDQRIALNETPPPQPPSSFSISVGTAAGPSNGVASSSAASTSASSEATSSTAASTSPALSSASMAPRRRRFSVTGGGQQLRRFRSTPFSLARVIETAGPRLRVRLVGTDDRNDCWFLVDSDEIRPYPSHETLQPPFGYVHNHLPPPDPERNLFKKGDKLEAVDRHNAQLICPATIGEVSGLHVLVSFDGWSGNFDYWTRYDSRDLFPCGWCKLAGHALQSPGPAAIQHLNLTPTKMPVPRPLDPSSASSSSLPKLLASVQAHANPITVSVRRSASSRRKRCVLSNFYGFKEFPIKVDSHFSPFQSSLL</sequence>
<reference evidence="6" key="1">
    <citation type="submission" date="2017-02" db="UniProtKB">
        <authorList>
            <consortium name="WormBaseParasite"/>
        </authorList>
    </citation>
    <scope>IDENTIFICATION</scope>
</reference>
<dbReference type="STRING" id="6205.A0A0R3XBC8"/>
<evidence type="ECO:0000256" key="3">
    <source>
        <dbReference type="SAM" id="MobiDB-lite"/>
    </source>
</evidence>
<dbReference type="PANTHER" id="PTHR12247">
    <property type="entry name" value="POLYCOMB GROUP PROTEIN"/>
    <property type="match status" value="1"/>
</dbReference>
<feature type="repeat" description="MBT" evidence="2">
    <location>
        <begin position="148"/>
        <end position="256"/>
    </location>
</feature>
<organism evidence="6">
    <name type="scientific">Hydatigena taeniaeformis</name>
    <name type="common">Feline tapeworm</name>
    <name type="synonym">Taenia taeniaeformis</name>
    <dbReference type="NCBI Taxonomy" id="6205"/>
    <lineage>
        <taxon>Eukaryota</taxon>
        <taxon>Metazoa</taxon>
        <taxon>Spiralia</taxon>
        <taxon>Lophotrochozoa</taxon>
        <taxon>Platyhelminthes</taxon>
        <taxon>Cestoda</taxon>
        <taxon>Eucestoda</taxon>
        <taxon>Cyclophyllidea</taxon>
        <taxon>Taeniidae</taxon>
        <taxon>Hydatigera</taxon>
    </lineage>
</organism>
<evidence type="ECO:0000313" key="6">
    <source>
        <dbReference type="WBParaSite" id="TTAC_0001085501-mRNA-1"/>
    </source>
</evidence>
<proteinExistence type="predicted"/>
<name>A0A0R3XBC8_HYDTA</name>
<dbReference type="Proteomes" id="UP000274429">
    <property type="component" value="Unassembled WGS sequence"/>
</dbReference>
<dbReference type="SUPFAM" id="SSF63748">
    <property type="entry name" value="Tudor/PWWP/MBT"/>
    <property type="match status" value="2"/>
</dbReference>
<dbReference type="SMART" id="SM00561">
    <property type="entry name" value="MBT"/>
    <property type="match status" value="1"/>
</dbReference>
<evidence type="ECO:0000256" key="2">
    <source>
        <dbReference type="PROSITE-ProRule" id="PRU00459"/>
    </source>
</evidence>
<dbReference type="GO" id="GO:0042393">
    <property type="term" value="F:histone binding"/>
    <property type="evidence" value="ECO:0007669"/>
    <property type="project" value="TreeGrafter"/>
</dbReference>
<dbReference type="WBParaSite" id="TTAC_0001085501-mRNA-1">
    <property type="protein sequence ID" value="TTAC_0001085501-mRNA-1"/>
    <property type="gene ID" value="TTAC_0001085501"/>
</dbReference>
<dbReference type="PROSITE" id="PS51079">
    <property type="entry name" value="MBT"/>
    <property type="match status" value="1"/>
</dbReference>
<evidence type="ECO:0000313" key="4">
    <source>
        <dbReference type="EMBL" id="VDM35818.1"/>
    </source>
</evidence>
<evidence type="ECO:0000313" key="5">
    <source>
        <dbReference type="Proteomes" id="UP000274429"/>
    </source>
</evidence>
<keyword evidence="1" id="KW-0677">Repeat</keyword>
<dbReference type="GO" id="GO:0003682">
    <property type="term" value="F:chromatin binding"/>
    <property type="evidence" value="ECO:0007669"/>
    <property type="project" value="TreeGrafter"/>
</dbReference>
<protein>
    <submittedName>
        <fullName evidence="6">Polycomb protein SCMH1</fullName>
    </submittedName>
</protein>
<keyword evidence="5" id="KW-1185">Reference proteome</keyword>